<protein>
    <submittedName>
        <fullName evidence="1">Uncharacterized protein</fullName>
    </submittedName>
</protein>
<keyword evidence="2" id="KW-1185">Reference proteome</keyword>
<dbReference type="GeneTree" id="ENSGT00950000185200"/>
<organism evidence="1 2">
    <name type="scientific">Cyprinus carpio carpio</name>
    <dbReference type="NCBI Taxonomy" id="630221"/>
    <lineage>
        <taxon>Eukaryota</taxon>
        <taxon>Metazoa</taxon>
        <taxon>Chordata</taxon>
        <taxon>Craniata</taxon>
        <taxon>Vertebrata</taxon>
        <taxon>Euteleostomi</taxon>
        <taxon>Actinopterygii</taxon>
        <taxon>Neopterygii</taxon>
        <taxon>Teleostei</taxon>
        <taxon>Ostariophysi</taxon>
        <taxon>Cypriniformes</taxon>
        <taxon>Cyprinidae</taxon>
        <taxon>Cyprininae</taxon>
        <taxon>Cyprinus</taxon>
    </lineage>
</organism>
<reference evidence="1" key="2">
    <citation type="submission" date="2025-09" db="UniProtKB">
        <authorList>
            <consortium name="Ensembl"/>
        </authorList>
    </citation>
    <scope>IDENTIFICATION</scope>
</reference>
<evidence type="ECO:0000313" key="1">
    <source>
        <dbReference type="Ensembl" id="ENSCCRP00000102329.1"/>
    </source>
</evidence>
<evidence type="ECO:0000313" key="2">
    <source>
        <dbReference type="Proteomes" id="UP001108240"/>
    </source>
</evidence>
<dbReference type="OMA" id="LSICTFQ"/>
<accession>A0A9J7X4W1</accession>
<dbReference type="AlphaFoldDB" id="A0A9J7X4W1"/>
<sequence>MRLDAENGIGALAAFDQPLPIRALQWDALEQNHHHQVQTPDFICLPQTINAPHLPLLVRVREDATWRLLPCDGQHKVLPTLWPDVFAELGEEARCPLLFDLGLFAQELILDGALFVLGHPFLVLFEILALTGLQVEPGVGEGTHMRQQRLDERMEFILGKKRKKDIIHVFTQNLFLTTKATSAVQFEYKG</sequence>
<proteinExistence type="predicted"/>
<reference evidence="1" key="1">
    <citation type="submission" date="2025-08" db="UniProtKB">
        <authorList>
            <consortium name="Ensembl"/>
        </authorList>
    </citation>
    <scope>IDENTIFICATION</scope>
</reference>
<name>A0A9J7X4W1_CYPCA</name>
<dbReference type="Proteomes" id="UP001108240">
    <property type="component" value="Unplaced"/>
</dbReference>
<dbReference type="Ensembl" id="ENSCCRT00000118127.1">
    <property type="protein sequence ID" value="ENSCCRP00000102329.1"/>
    <property type="gene ID" value="ENSCCRG00000056624.1"/>
</dbReference>